<accession>A0A7R8AQ80</accession>
<gene>
    <name evidence="2" type="ORF">APUU_50086A</name>
</gene>
<evidence type="ECO:0000313" key="2">
    <source>
        <dbReference type="EMBL" id="BCS25375.1"/>
    </source>
</evidence>
<feature type="chain" id="PRO_5030942474" evidence="1">
    <location>
        <begin position="23"/>
        <end position="549"/>
    </location>
</feature>
<dbReference type="EMBL" id="AP024447">
    <property type="protein sequence ID" value="BCS25375.1"/>
    <property type="molecule type" value="Genomic_DNA"/>
</dbReference>
<reference evidence="2" key="2">
    <citation type="submission" date="2021-02" db="EMBL/GenBank/DDBJ databases">
        <title>Aspergillus puulaauensis MK2 genome sequence.</title>
        <authorList>
            <person name="Futagami T."/>
            <person name="Mori K."/>
            <person name="Kadooka C."/>
            <person name="Tanaka T."/>
        </authorList>
    </citation>
    <scope>NUCLEOTIDE SEQUENCE</scope>
    <source>
        <strain evidence="2">MK2</strain>
    </source>
</reference>
<reference evidence="2" key="1">
    <citation type="submission" date="2021-01" db="EMBL/GenBank/DDBJ databases">
        <authorList>
            <consortium name="Aspergillus puulaauensis MK2 genome sequencing consortium"/>
            <person name="Kazuki M."/>
            <person name="Futagami T."/>
        </authorList>
    </citation>
    <scope>NUCLEOTIDE SEQUENCE</scope>
    <source>
        <strain evidence="2">MK2</strain>
    </source>
</reference>
<evidence type="ECO:0000313" key="3">
    <source>
        <dbReference type="Proteomes" id="UP000654913"/>
    </source>
</evidence>
<evidence type="ECO:0000256" key="1">
    <source>
        <dbReference type="SAM" id="SignalP"/>
    </source>
</evidence>
<feature type="signal peptide" evidence="1">
    <location>
        <begin position="1"/>
        <end position="22"/>
    </location>
</feature>
<proteinExistence type="predicted"/>
<organism evidence="2 3">
    <name type="scientific">Aspergillus puulaauensis</name>
    <dbReference type="NCBI Taxonomy" id="1220207"/>
    <lineage>
        <taxon>Eukaryota</taxon>
        <taxon>Fungi</taxon>
        <taxon>Dikarya</taxon>
        <taxon>Ascomycota</taxon>
        <taxon>Pezizomycotina</taxon>
        <taxon>Eurotiomycetes</taxon>
        <taxon>Eurotiomycetidae</taxon>
        <taxon>Eurotiales</taxon>
        <taxon>Aspergillaceae</taxon>
        <taxon>Aspergillus</taxon>
    </lineage>
</organism>
<name>A0A7R8AQ80_9EURO</name>
<protein>
    <submittedName>
        <fullName evidence="2">Uncharacterized protein</fullName>
    </submittedName>
</protein>
<keyword evidence="1" id="KW-0732">Signal</keyword>
<keyword evidence="3" id="KW-1185">Reference proteome</keyword>
<dbReference type="RefSeq" id="XP_041557569.1">
    <property type="nucleotide sequence ID" value="XM_041705045.1"/>
</dbReference>
<dbReference type="KEGG" id="apuu:APUU_50086A"/>
<dbReference type="OrthoDB" id="3257981at2759"/>
<dbReference type="Proteomes" id="UP000654913">
    <property type="component" value="Chromosome 5"/>
</dbReference>
<dbReference type="GeneID" id="64975380"/>
<sequence length="549" mass="60070">MQLTRGVLSYLLYSSLAVLADATPPKRSIAPASSAASIYSTSSVHPSSTSATQSFPTNPPSLIIDWLYDLVAPEWNEMNCSIPAATDSDMDPLERWEQLKVKDAWDAAVDHWNTEGNDGTTQFSQSLGSFFEYTETLFCENLADNDGCSSLQVKCDEFNHPAGYMIVLSLIWLERQYLGMNSAITAASNTVSERLSDMLGTFAPLKKEGLTVDSIMLDLISMGFSLTMSPMWNKVFKESKIISSKVKLAEKIDIKGKGKEGASKAKEQDLANELGTVKDWVNPLVTQSITILKDASTAAGTQLANEEALDNTIGIMSDEWQSGLDSSVKALFNGSSDSIDLLYDTIKFGKFFSFNGVPSDYDLQTYVEIVLYAYLVPQAWSLTEEGPFILDTGADCVDGEPDIPNDYNYRWLRTDDVKDPWYCYEDKAYYLVGAQAKDYAECDNGSGICVNNGFYNLPGADKLDGSSYGGITVDNIINGTLNGYFGNGEKNGWSTADSSDEATLDDIFDSGITTAGVFTLPVCGATEAWTNWHYYSSGARGQTDNYPCN</sequence>
<dbReference type="AlphaFoldDB" id="A0A7R8AQ80"/>